<dbReference type="Gene3D" id="3.40.30.10">
    <property type="entry name" value="Glutaredoxin"/>
    <property type="match status" value="1"/>
</dbReference>
<organism evidence="4">
    <name type="scientific">Aureococcus anophagefferens</name>
    <name type="common">Harmful bloom alga</name>
    <dbReference type="NCBI Taxonomy" id="44056"/>
    <lineage>
        <taxon>Eukaryota</taxon>
        <taxon>Sar</taxon>
        <taxon>Stramenopiles</taxon>
        <taxon>Ochrophyta</taxon>
        <taxon>Pelagophyceae</taxon>
        <taxon>Pelagomonadales</taxon>
        <taxon>Pelagomonadaceae</taxon>
        <taxon>Aureococcus</taxon>
    </lineage>
</organism>
<dbReference type="InParanoid" id="F0Y966"/>
<dbReference type="Gene3D" id="1.20.1050.10">
    <property type="match status" value="1"/>
</dbReference>
<evidence type="ECO:0000259" key="2">
    <source>
        <dbReference type="PROSITE" id="PS50405"/>
    </source>
</evidence>
<dbReference type="RefSeq" id="XP_009036862.1">
    <property type="nucleotide sequence ID" value="XM_009038614.1"/>
</dbReference>
<dbReference type="InterPro" id="IPR010987">
    <property type="entry name" value="Glutathione-S-Trfase_C-like"/>
</dbReference>
<dbReference type="GeneID" id="20222109"/>
<feature type="domain" description="GST C-terminal" evidence="2">
    <location>
        <begin position="91"/>
        <end position="218"/>
    </location>
</feature>
<dbReference type="CDD" id="cd00570">
    <property type="entry name" value="GST_N_family"/>
    <property type="match status" value="1"/>
</dbReference>
<dbReference type="OrthoDB" id="4951845at2759"/>
<dbReference type="PANTHER" id="PTHR43968">
    <property type="match status" value="1"/>
</dbReference>
<gene>
    <name evidence="3" type="ORF">AURANDRAFT_5092</name>
</gene>
<dbReference type="InterPro" id="IPR004045">
    <property type="entry name" value="Glutathione_S-Trfase_N"/>
</dbReference>
<dbReference type="PROSITE" id="PS50405">
    <property type="entry name" value="GST_CTER"/>
    <property type="match status" value="1"/>
</dbReference>
<accession>F0Y966</accession>
<dbReference type="SFLD" id="SFLDS00019">
    <property type="entry name" value="Glutathione_Transferase_(cytos"/>
    <property type="match status" value="1"/>
</dbReference>
<dbReference type="eggNOG" id="KOG0406">
    <property type="taxonomic scope" value="Eukaryota"/>
</dbReference>
<dbReference type="PROSITE" id="PS50404">
    <property type="entry name" value="GST_NTER"/>
    <property type="match status" value="1"/>
</dbReference>
<evidence type="ECO:0008006" key="5">
    <source>
        <dbReference type="Google" id="ProtNLM"/>
    </source>
</evidence>
<dbReference type="PANTHER" id="PTHR43968:SF6">
    <property type="entry name" value="GLUTATHIONE S-TRANSFERASE OMEGA"/>
    <property type="match status" value="1"/>
</dbReference>
<protein>
    <recommendedName>
        <fullName evidence="5">GST N-terminal domain-containing protein</fullName>
    </recommendedName>
</protein>
<dbReference type="InterPro" id="IPR040079">
    <property type="entry name" value="Glutathione_S-Trfase"/>
</dbReference>
<dbReference type="Pfam" id="PF13410">
    <property type="entry name" value="GST_C_2"/>
    <property type="match status" value="1"/>
</dbReference>
<dbReference type="EMBL" id="GL833128">
    <property type="protein sequence ID" value="EGB08395.1"/>
    <property type="molecule type" value="Genomic_DNA"/>
</dbReference>
<proteinExistence type="predicted"/>
<evidence type="ECO:0000313" key="3">
    <source>
        <dbReference type="EMBL" id="EGB08395.1"/>
    </source>
</evidence>
<feature type="non-terminal residue" evidence="3">
    <location>
        <position position="1"/>
    </location>
</feature>
<dbReference type="Proteomes" id="UP000002729">
    <property type="component" value="Unassembled WGS sequence"/>
</dbReference>
<evidence type="ECO:0000313" key="4">
    <source>
        <dbReference type="Proteomes" id="UP000002729"/>
    </source>
</evidence>
<dbReference type="SFLD" id="SFLDG00358">
    <property type="entry name" value="Main_(cytGST)"/>
    <property type="match status" value="1"/>
</dbReference>
<feature type="non-terminal residue" evidence="3">
    <location>
        <position position="234"/>
    </location>
</feature>
<keyword evidence="4" id="KW-1185">Reference proteome</keyword>
<dbReference type="InterPro" id="IPR036249">
    <property type="entry name" value="Thioredoxin-like_sf"/>
</dbReference>
<dbReference type="InterPro" id="IPR050983">
    <property type="entry name" value="GST_Omega/HSP26"/>
</dbReference>
<dbReference type="OMA" id="PEGPWFL"/>
<evidence type="ECO:0000259" key="1">
    <source>
        <dbReference type="PROSITE" id="PS50404"/>
    </source>
</evidence>
<sequence>PLTYYSAWFCPFAHRATIALEHHGIDYEWRDDWWYHWKHPDLLRANPDGMVPTITSADGRLVVTESIVCCQFADGVAAARGGAAAPLVPADPWEAARALVWASRVNTTVTSEYYKCLVRTDETERREAFDRLVEGLAHFAEAKRGTFFSGEGLGIVDCVLLPYAFRLYVLEHYRGFAVPRDRPWSDAYFAWLDAATGLPNVAKTLPDKAKYLKHVAKYAHGAARSKVGNAVRRG</sequence>
<dbReference type="InterPro" id="IPR036282">
    <property type="entry name" value="Glutathione-S-Trfase_C_sf"/>
</dbReference>
<reference evidence="3 4" key="1">
    <citation type="journal article" date="2011" name="Proc. Natl. Acad. Sci. U.S.A.">
        <title>Niche of harmful alga Aureococcus anophagefferens revealed through ecogenomics.</title>
        <authorList>
            <person name="Gobler C.J."/>
            <person name="Berry D.L."/>
            <person name="Dyhrman S.T."/>
            <person name="Wilhelm S.W."/>
            <person name="Salamov A."/>
            <person name="Lobanov A.V."/>
            <person name="Zhang Y."/>
            <person name="Collier J.L."/>
            <person name="Wurch L.L."/>
            <person name="Kustka A.B."/>
            <person name="Dill B.D."/>
            <person name="Shah M."/>
            <person name="VerBerkmoes N.C."/>
            <person name="Kuo A."/>
            <person name="Terry A."/>
            <person name="Pangilinan J."/>
            <person name="Lindquist E.A."/>
            <person name="Lucas S."/>
            <person name="Paulsen I.T."/>
            <person name="Hattenrath-Lehmann T.K."/>
            <person name="Talmage S.C."/>
            <person name="Walker E.A."/>
            <person name="Koch F."/>
            <person name="Burson A.M."/>
            <person name="Marcoval M.A."/>
            <person name="Tang Y.Z."/>
            <person name="Lecleir G.R."/>
            <person name="Coyne K.J."/>
            <person name="Berg G.M."/>
            <person name="Bertrand E.M."/>
            <person name="Saito M.A."/>
            <person name="Gladyshev V.N."/>
            <person name="Grigoriev I.V."/>
        </authorList>
    </citation>
    <scope>NUCLEOTIDE SEQUENCE [LARGE SCALE GENOMIC DNA]</scope>
    <source>
        <strain evidence="4">CCMP 1984</strain>
    </source>
</reference>
<feature type="domain" description="GST N-terminal" evidence="1">
    <location>
        <begin position="1"/>
        <end position="81"/>
    </location>
</feature>
<dbReference type="SUPFAM" id="SSF47616">
    <property type="entry name" value="GST C-terminal domain-like"/>
    <property type="match status" value="1"/>
</dbReference>
<dbReference type="SUPFAM" id="SSF52833">
    <property type="entry name" value="Thioredoxin-like"/>
    <property type="match status" value="1"/>
</dbReference>
<dbReference type="AlphaFoldDB" id="F0Y966"/>
<name>F0Y966_AURAN</name>
<dbReference type="GO" id="GO:0005737">
    <property type="term" value="C:cytoplasm"/>
    <property type="evidence" value="ECO:0007669"/>
    <property type="project" value="TreeGrafter"/>
</dbReference>
<dbReference type="Pfam" id="PF13409">
    <property type="entry name" value="GST_N_2"/>
    <property type="match status" value="1"/>
</dbReference>
<dbReference type="KEGG" id="aaf:AURANDRAFT_5092"/>